<comment type="function">
    <text evidence="7">F(1)F(0) ATP synthase produces ATP from ADP in the presence of a proton or sodium gradient. F-type ATPases consist of two structural domains, F(1) containing the extramembraneous catalytic core and F(0) containing the membrane proton channel, linked together by a central stalk and a peripheral stalk. During catalysis, ATP synthesis in the catalytic domain of F(1) is coupled via a rotary mechanism of the central stalk subunits to proton translocation.</text>
</comment>
<keyword evidence="9" id="KW-1185">Reference proteome</keyword>
<evidence type="ECO:0000256" key="3">
    <source>
        <dbReference type="ARBA" id="ARBA00022781"/>
    </source>
</evidence>
<keyword evidence="2 7" id="KW-0813">Transport</keyword>
<dbReference type="HAMAP" id="MF_01416">
    <property type="entry name" value="ATP_synth_delta_bact"/>
    <property type="match status" value="1"/>
</dbReference>
<evidence type="ECO:0000313" key="8">
    <source>
        <dbReference type="EMBL" id="SFE28131.1"/>
    </source>
</evidence>
<dbReference type="Pfam" id="PF00213">
    <property type="entry name" value="OSCP"/>
    <property type="match status" value="1"/>
</dbReference>
<dbReference type="AlphaFoldDB" id="A0A1I1Z8P9"/>
<comment type="function">
    <text evidence="7">This protein is part of the stalk that links CF(0) to CF(1). It either transmits conformational changes from CF(0) to CF(1) or is implicated in proton conduction.</text>
</comment>
<comment type="similarity">
    <text evidence="7">Belongs to the ATPase delta chain family.</text>
</comment>
<dbReference type="EMBL" id="FONA01000009">
    <property type="protein sequence ID" value="SFE28131.1"/>
    <property type="molecule type" value="Genomic_DNA"/>
</dbReference>
<dbReference type="SUPFAM" id="SSF47928">
    <property type="entry name" value="N-terminal domain of the delta subunit of the F1F0-ATP synthase"/>
    <property type="match status" value="1"/>
</dbReference>
<dbReference type="STRING" id="385682.SAMN05444380_10936"/>
<sequence length="178" mass="20526">MNRGPVTVRYAKALFELGKEKGVLERLYTDSKLLLQHCSTVKDFRAFLENPVIKTSQKKEVIKKVLSGEQHPLMIQFLDLILDKNRENLLYDIINYFEQLYRNYEGIKNIKVITAVKMDQDYLDKLKSYLAESLGAPVEMDAQVKPDIIGGLILVVDEKMIDNSILHQVKSLRKKLLS</sequence>
<dbReference type="eggNOG" id="COG0712">
    <property type="taxonomic scope" value="Bacteria"/>
</dbReference>
<dbReference type="GO" id="GO:0046933">
    <property type="term" value="F:proton-transporting ATP synthase activity, rotational mechanism"/>
    <property type="evidence" value="ECO:0007669"/>
    <property type="project" value="UniProtKB-UniRule"/>
</dbReference>
<keyword evidence="4 7" id="KW-0406">Ion transport</keyword>
<evidence type="ECO:0000256" key="6">
    <source>
        <dbReference type="ARBA" id="ARBA00023310"/>
    </source>
</evidence>
<dbReference type="PRINTS" id="PR00125">
    <property type="entry name" value="ATPASEDELTA"/>
</dbReference>
<dbReference type="RefSeq" id="WP_010526379.1">
    <property type="nucleotide sequence ID" value="NZ_AFSL01000008.1"/>
</dbReference>
<name>A0A1I1Z8P9_9BACT</name>
<dbReference type="GO" id="GO:0005886">
    <property type="term" value="C:plasma membrane"/>
    <property type="evidence" value="ECO:0007669"/>
    <property type="project" value="UniProtKB-SubCell"/>
</dbReference>
<evidence type="ECO:0000256" key="4">
    <source>
        <dbReference type="ARBA" id="ARBA00023065"/>
    </source>
</evidence>
<keyword evidence="7" id="KW-1003">Cell membrane</keyword>
<evidence type="ECO:0000256" key="1">
    <source>
        <dbReference type="ARBA" id="ARBA00004370"/>
    </source>
</evidence>
<dbReference type="InterPro" id="IPR000711">
    <property type="entry name" value="ATPase_OSCP/dsu"/>
</dbReference>
<protein>
    <recommendedName>
        <fullName evidence="7">ATP synthase subunit delta</fullName>
    </recommendedName>
    <alternativeName>
        <fullName evidence="7">ATP synthase F(1) sector subunit delta</fullName>
    </alternativeName>
    <alternativeName>
        <fullName evidence="7">F-type ATPase subunit delta</fullName>
        <shortName evidence="7">F-ATPase subunit delta</shortName>
    </alternativeName>
</protein>
<evidence type="ECO:0000256" key="5">
    <source>
        <dbReference type="ARBA" id="ARBA00023136"/>
    </source>
</evidence>
<keyword evidence="3 7" id="KW-0375">Hydrogen ion transport</keyword>
<dbReference type="PANTHER" id="PTHR11910">
    <property type="entry name" value="ATP SYNTHASE DELTA CHAIN"/>
    <property type="match status" value="1"/>
</dbReference>
<dbReference type="GO" id="GO:0045259">
    <property type="term" value="C:proton-transporting ATP synthase complex"/>
    <property type="evidence" value="ECO:0007669"/>
    <property type="project" value="UniProtKB-KW"/>
</dbReference>
<dbReference type="Gene3D" id="1.10.520.20">
    <property type="entry name" value="N-terminal domain of the delta subunit of the F1F0-ATP synthase"/>
    <property type="match status" value="1"/>
</dbReference>
<dbReference type="Proteomes" id="UP000181976">
    <property type="component" value="Unassembled WGS sequence"/>
</dbReference>
<evidence type="ECO:0000256" key="7">
    <source>
        <dbReference type="HAMAP-Rule" id="MF_01416"/>
    </source>
</evidence>
<dbReference type="NCBIfam" id="TIGR01145">
    <property type="entry name" value="ATP_synt_delta"/>
    <property type="match status" value="1"/>
</dbReference>
<dbReference type="InterPro" id="IPR026015">
    <property type="entry name" value="ATP_synth_OSCP/delta_N_sf"/>
</dbReference>
<evidence type="ECO:0000313" key="9">
    <source>
        <dbReference type="Proteomes" id="UP000181976"/>
    </source>
</evidence>
<organism evidence="8 9">
    <name type="scientific">Thermophagus xiamenensis</name>
    <dbReference type="NCBI Taxonomy" id="385682"/>
    <lineage>
        <taxon>Bacteria</taxon>
        <taxon>Pseudomonadati</taxon>
        <taxon>Bacteroidota</taxon>
        <taxon>Bacteroidia</taxon>
        <taxon>Marinilabiliales</taxon>
        <taxon>Marinilabiliaceae</taxon>
        <taxon>Thermophagus</taxon>
    </lineage>
</organism>
<keyword evidence="7" id="KW-0139">CF(1)</keyword>
<dbReference type="InParanoid" id="A0A1I1Z8P9"/>
<dbReference type="FunCoup" id="A0A1I1Z8P9">
    <property type="interactions" value="338"/>
</dbReference>
<keyword evidence="6 7" id="KW-0066">ATP synthesis</keyword>
<keyword evidence="5 7" id="KW-0472">Membrane</keyword>
<comment type="subcellular location">
    <subcellularLocation>
        <location evidence="7">Cell membrane</location>
        <topology evidence="7">Peripheral membrane protein</topology>
    </subcellularLocation>
    <subcellularLocation>
        <location evidence="1">Membrane</location>
    </subcellularLocation>
</comment>
<accession>A0A1I1Z8P9</accession>
<reference evidence="8 9" key="1">
    <citation type="submission" date="2016-10" db="EMBL/GenBank/DDBJ databases">
        <authorList>
            <person name="de Groot N.N."/>
        </authorList>
    </citation>
    <scope>NUCLEOTIDE SEQUENCE [LARGE SCALE GENOMIC DNA]</scope>
    <source>
        <strain evidence="8 9">DSM 19012</strain>
    </source>
</reference>
<evidence type="ECO:0000256" key="2">
    <source>
        <dbReference type="ARBA" id="ARBA00022448"/>
    </source>
</evidence>
<proteinExistence type="inferred from homology"/>
<dbReference type="OrthoDB" id="9802471at2"/>
<gene>
    <name evidence="7" type="primary">atpH</name>
    <name evidence="8" type="ORF">SAMN05444380_10936</name>
</gene>